<keyword evidence="1" id="KW-0472">Membrane</keyword>
<organism evidence="2 3">
    <name type="scientific">Panagrolaimus davidi</name>
    <dbReference type="NCBI Taxonomy" id="227884"/>
    <lineage>
        <taxon>Eukaryota</taxon>
        <taxon>Metazoa</taxon>
        <taxon>Ecdysozoa</taxon>
        <taxon>Nematoda</taxon>
        <taxon>Chromadorea</taxon>
        <taxon>Rhabditida</taxon>
        <taxon>Tylenchina</taxon>
        <taxon>Panagrolaimomorpha</taxon>
        <taxon>Panagrolaimoidea</taxon>
        <taxon>Panagrolaimidae</taxon>
        <taxon>Panagrolaimus</taxon>
    </lineage>
</organism>
<keyword evidence="1" id="KW-1133">Transmembrane helix</keyword>
<reference evidence="3" key="1">
    <citation type="submission" date="2022-11" db="UniProtKB">
        <authorList>
            <consortium name="WormBaseParasite"/>
        </authorList>
    </citation>
    <scope>IDENTIFICATION</scope>
</reference>
<keyword evidence="2" id="KW-1185">Reference proteome</keyword>
<proteinExistence type="predicted"/>
<protein>
    <submittedName>
        <fullName evidence="3">Uncharacterized protein</fullName>
    </submittedName>
</protein>
<accession>A0A914R5A0</accession>
<dbReference type="WBParaSite" id="PDA_v2.g9824.t1">
    <property type="protein sequence ID" value="PDA_v2.g9824.t1"/>
    <property type="gene ID" value="PDA_v2.g9824"/>
</dbReference>
<dbReference type="AlphaFoldDB" id="A0A914R5A0"/>
<evidence type="ECO:0000313" key="3">
    <source>
        <dbReference type="WBParaSite" id="PDA_v2.g9824.t1"/>
    </source>
</evidence>
<sequence>MSKTNKQMPLDDDEVDAEVMVPNSNKVSNEIVKQHDKTDEIFMTAEEKDKYMEKWLEVAYLIYSQVFLCSFFKLLIFLEL</sequence>
<name>A0A914R5A0_9BILA</name>
<evidence type="ECO:0000313" key="2">
    <source>
        <dbReference type="Proteomes" id="UP000887578"/>
    </source>
</evidence>
<evidence type="ECO:0000256" key="1">
    <source>
        <dbReference type="SAM" id="Phobius"/>
    </source>
</evidence>
<keyword evidence="1" id="KW-0812">Transmembrane</keyword>
<dbReference type="Proteomes" id="UP000887578">
    <property type="component" value="Unplaced"/>
</dbReference>
<feature type="transmembrane region" description="Helical" evidence="1">
    <location>
        <begin position="58"/>
        <end position="78"/>
    </location>
</feature>